<comment type="caution">
    <text evidence="6">The sequence shown here is derived from an EMBL/GenBank/DDBJ whole genome shotgun (WGS) entry which is preliminary data.</text>
</comment>
<dbReference type="GO" id="GO:0003700">
    <property type="term" value="F:DNA-binding transcription factor activity"/>
    <property type="evidence" value="ECO:0007669"/>
    <property type="project" value="InterPro"/>
</dbReference>
<keyword evidence="3" id="KW-0804">Transcription</keyword>
<keyword evidence="1" id="KW-0805">Transcription regulation</keyword>
<feature type="transmembrane region" description="Helical" evidence="4">
    <location>
        <begin position="299"/>
        <end position="321"/>
    </location>
</feature>
<dbReference type="PANTHER" id="PTHR43280:SF10">
    <property type="entry name" value="REGULATORY PROTEIN POCR"/>
    <property type="match status" value="1"/>
</dbReference>
<dbReference type="InterPro" id="IPR020449">
    <property type="entry name" value="Tscrpt_reg_AraC-type_HTH"/>
</dbReference>
<protein>
    <submittedName>
        <fullName evidence="6">AraC family transcriptional regulator</fullName>
    </submittedName>
</protein>
<feature type="transmembrane region" description="Helical" evidence="4">
    <location>
        <begin position="12"/>
        <end position="35"/>
    </location>
</feature>
<evidence type="ECO:0000256" key="1">
    <source>
        <dbReference type="ARBA" id="ARBA00023015"/>
    </source>
</evidence>
<keyword evidence="4" id="KW-0812">Transmembrane</keyword>
<sequence>MNDSGKKYFVRVMIPFSLVMVLITVFFQGAMYGYFVRTYSGALCDVETDMLEQKSNNLIYLTENIKSLNNSIRLNYTVMEMCYKEEMDIYNLIEAQMQLDTIRVSSDLIHSIYLVNKKTKEIHVSSDRINSLATYSNFFDQDIFRYIEDVNSFGTYTPTARKITMENGKEIPVLTFFLYDYFIQTKSIDGIIIINVPIEWLEKKIATKGSLQEAGKNSILLIDGEGKVILDSGVSPFGEDIQSRDYVGEILNAPEMQSSMVRRIDGENCLISYYRYGNPDWIFIGIKSYSYIKEQLRPVLYFTLLISSLIFLAGMLIIWILSKRLADNYSRISQNMCNLEAENREHMLARRTEFIRGLLKGNGILEDAAAKFHGYDMTTQPESGYYVVLFEIDRFRAFCKAYNMDERNRILGKITEIIEEVFAESICCDVGAITENQIAVLCNVSEKTDIMRFSGNLNAVYDRIIKKLHDEGLPGLSAAVSSIGYGYEDISGLYDEAAEMIQYRYIMGLRTLLFPEMIPEKKEEKNSLVRKQLAGDIILALGKGNGEEACSGLQQYLNQLGMESPYEIKLLTVNLLLQVNNTVMDGSMLAAVEDFSMDDIIQELMISETMDETYMIASAFLGRLACVQEEKNRCKYELLIQEIKDYIRENYKEENLSINLVAERVGLSVGYLGRLFKKMEGKSVSEYIMSVRLEKAEELLKNSQISINTIATQVGFVNNSYFYSVFKKAHGVTPNQWRAADETKQ</sequence>
<organism evidence="6 7">
    <name type="scientific">Eisenbergiella massiliensis</name>
    <dbReference type="NCBI Taxonomy" id="1720294"/>
    <lineage>
        <taxon>Bacteria</taxon>
        <taxon>Bacillati</taxon>
        <taxon>Bacillota</taxon>
        <taxon>Clostridia</taxon>
        <taxon>Lachnospirales</taxon>
        <taxon>Lachnospiraceae</taxon>
        <taxon>Eisenbergiella</taxon>
    </lineage>
</organism>
<dbReference type="InterPro" id="IPR009057">
    <property type="entry name" value="Homeodomain-like_sf"/>
</dbReference>
<dbReference type="SMART" id="SM00342">
    <property type="entry name" value="HTH_ARAC"/>
    <property type="match status" value="1"/>
</dbReference>
<name>A0A3E3HXE9_9FIRM</name>
<keyword evidence="7" id="KW-1185">Reference proteome</keyword>
<dbReference type="AlphaFoldDB" id="A0A3E3HXE9"/>
<evidence type="ECO:0000259" key="5">
    <source>
        <dbReference type="PROSITE" id="PS01124"/>
    </source>
</evidence>
<dbReference type="EMBL" id="QVLV01000024">
    <property type="protein sequence ID" value="RGE56492.1"/>
    <property type="molecule type" value="Genomic_DNA"/>
</dbReference>
<evidence type="ECO:0000256" key="2">
    <source>
        <dbReference type="ARBA" id="ARBA00023125"/>
    </source>
</evidence>
<dbReference type="PROSITE" id="PS00041">
    <property type="entry name" value="HTH_ARAC_FAMILY_1"/>
    <property type="match status" value="1"/>
</dbReference>
<dbReference type="PANTHER" id="PTHR43280">
    <property type="entry name" value="ARAC-FAMILY TRANSCRIPTIONAL REGULATOR"/>
    <property type="match status" value="1"/>
</dbReference>
<proteinExistence type="predicted"/>
<dbReference type="GO" id="GO:0043565">
    <property type="term" value="F:sequence-specific DNA binding"/>
    <property type="evidence" value="ECO:0007669"/>
    <property type="project" value="InterPro"/>
</dbReference>
<keyword evidence="2" id="KW-0238">DNA-binding</keyword>
<evidence type="ECO:0000313" key="6">
    <source>
        <dbReference type="EMBL" id="RGE56492.1"/>
    </source>
</evidence>
<dbReference type="Pfam" id="PF12833">
    <property type="entry name" value="HTH_18"/>
    <property type="match status" value="1"/>
</dbReference>
<dbReference type="SUPFAM" id="SSF46689">
    <property type="entry name" value="Homeodomain-like"/>
    <property type="match status" value="2"/>
</dbReference>
<keyword evidence="4" id="KW-0472">Membrane</keyword>
<feature type="domain" description="HTH araC/xylS-type" evidence="5">
    <location>
        <begin position="641"/>
        <end position="740"/>
    </location>
</feature>
<keyword evidence="4" id="KW-1133">Transmembrane helix</keyword>
<evidence type="ECO:0000313" key="7">
    <source>
        <dbReference type="Proteomes" id="UP000260812"/>
    </source>
</evidence>
<reference evidence="6" key="1">
    <citation type="submission" date="2018-08" db="EMBL/GenBank/DDBJ databases">
        <title>A genome reference for cultivated species of the human gut microbiota.</title>
        <authorList>
            <person name="Zou Y."/>
            <person name="Xue W."/>
            <person name="Luo G."/>
        </authorList>
    </citation>
    <scope>NUCLEOTIDE SEQUENCE [LARGE SCALE GENOMIC DNA]</scope>
    <source>
        <strain evidence="6">TF05-5AC</strain>
    </source>
</reference>
<dbReference type="RefSeq" id="WP_117545521.1">
    <property type="nucleotide sequence ID" value="NZ_QVLV01000024.1"/>
</dbReference>
<dbReference type="InterPro" id="IPR018062">
    <property type="entry name" value="HTH_AraC-typ_CS"/>
</dbReference>
<dbReference type="Proteomes" id="UP000260812">
    <property type="component" value="Unassembled WGS sequence"/>
</dbReference>
<dbReference type="Gene3D" id="1.10.10.60">
    <property type="entry name" value="Homeodomain-like"/>
    <property type="match status" value="2"/>
</dbReference>
<dbReference type="InterPro" id="IPR018060">
    <property type="entry name" value="HTH_AraC"/>
</dbReference>
<dbReference type="PRINTS" id="PR00032">
    <property type="entry name" value="HTHARAC"/>
</dbReference>
<evidence type="ECO:0000256" key="4">
    <source>
        <dbReference type="SAM" id="Phobius"/>
    </source>
</evidence>
<evidence type="ECO:0000256" key="3">
    <source>
        <dbReference type="ARBA" id="ARBA00023163"/>
    </source>
</evidence>
<gene>
    <name evidence="6" type="ORF">DXC51_23670</name>
</gene>
<dbReference type="PROSITE" id="PS01124">
    <property type="entry name" value="HTH_ARAC_FAMILY_2"/>
    <property type="match status" value="1"/>
</dbReference>
<accession>A0A3E3HXE9</accession>
<dbReference type="GeneID" id="97989770"/>